<evidence type="ECO:0000256" key="2">
    <source>
        <dbReference type="PROSITE-ProRule" id="PRU00169"/>
    </source>
</evidence>
<dbReference type="GO" id="GO:0000976">
    <property type="term" value="F:transcription cis-regulatory region binding"/>
    <property type="evidence" value="ECO:0007669"/>
    <property type="project" value="TreeGrafter"/>
</dbReference>
<feature type="modified residue" description="4-aspartylphosphate" evidence="2">
    <location>
        <position position="55"/>
    </location>
</feature>
<feature type="DNA-binding region" description="OmpR/PhoB-type" evidence="3">
    <location>
        <begin position="132"/>
        <end position="234"/>
    </location>
</feature>
<dbReference type="InterPro" id="IPR036388">
    <property type="entry name" value="WH-like_DNA-bd_sf"/>
</dbReference>
<feature type="domain" description="OmpR/PhoB-type" evidence="5">
    <location>
        <begin position="132"/>
        <end position="234"/>
    </location>
</feature>
<keyword evidence="1 3" id="KW-0238">DNA-binding</keyword>
<keyword evidence="2" id="KW-0597">Phosphoprotein</keyword>
<dbReference type="SMART" id="SM00862">
    <property type="entry name" value="Trans_reg_C"/>
    <property type="match status" value="1"/>
</dbReference>
<gene>
    <name evidence="6" type="primary">dorR</name>
</gene>
<proteinExistence type="predicted"/>
<dbReference type="SUPFAM" id="SSF52172">
    <property type="entry name" value="CheY-like"/>
    <property type="match status" value="1"/>
</dbReference>
<dbReference type="GO" id="GO:0005829">
    <property type="term" value="C:cytosol"/>
    <property type="evidence" value="ECO:0007669"/>
    <property type="project" value="TreeGrafter"/>
</dbReference>
<dbReference type="AlphaFoldDB" id="Q9ZB41"/>
<reference evidence="6" key="1">
    <citation type="journal article" date="1996" name="Biochim. Biophys. Acta">
        <title>Cloning and sequence analysis of the dimethylsulfoxide reductase structural gene from Rhodobacter capsulatus.</title>
        <authorList>
            <person name="Shaw A.L."/>
            <person name="Hanson G.R."/>
            <person name="McEwan A.G."/>
        </authorList>
    </citation>
    <scope>NUCLEOTIDE SEQUENCE</scope>
    <source>
        <strain evidence="6">37b4</strain>
    </source>
</reference>
<dbReference type="InterPro" id="IPR016032">
    <property type="entry name" value="Sig_transdc_resp-reg_C-effctor"/>
</dbReference>
<protein>
    <submittedName>
        <fullName evidence="6">DorR response regulator</fullName>
    </submittedName>
</protein>
<dbReference type="Pfam" id="PF00072">
    <property type="entry name" value="Response_reg"/>
    <property type="match status" value="1"/>
</dbReference>
<dbReference type="InterPro" id="IPR001867">
    <property type="entry name" value="OmpR/PhoB-type_DNA-bd"/>
</dbReference>
<organism evidence="6">
    <name type="scientific">Rhodobacter capsulatus</name>
    <name type="common">Rhodopseudomonas capsulata</name>
    <dbReference type="NCBI Taxonomy" id="1061"/>
    <lineage>
        <taxon>Bacteria</taxon>
        <taxon>Pseudomonadati</taxon>
        <taxon>Pseudomonadota</taxon>
        <taxon>Alphaproteobacteria</taxon>
        <taxon>Rhodobacterales</taxon>
        <taxon>Rhodobacter group</taxon>
        <taxon>Rhodobacter</taxon>
    </lineage>
</organism>
<dbReference type="Gene3D" id="1.10.10.10">
    <property type="entry name" value="Winged helix-like DNA-binding domain superfamily/Winged helix DNA-binding domain"/>
    <property type="match status" value="1"/>
</dbReference>
<dbReference type="Pfam" id="PF00486">
    <property type="entry name" value="Trans_reg_C"/>
    <property type="match status" value="1"/>
</dbReference>
<evidence type="ECO:0000256" key="3">
    <source>
        <dbReference type="PROSITE-ProRule" id="PRU01091"/>
    </source>
</evidence>
<dbReference type="GO" id="GO:0032993">
    <property type="term" value="C:protein-DNA complex"/>
    <property type="evidence" value="ECO:0007669"/>
    <property type="project" value="TreeGrafter"/>
</dbReference>
<dbReference type="GO" id="GO:0006355">
    <property type="term" value="P:regulation of DNA-templated transcription"/>
    <property type="evidence" value="ECO:0007669"/>
    <property type="project" value="InterPro"/>
</dbReference>
<dbReference type="SMART" id="SM00448">
    <property type="entry name" value="REC"/>
    <property type="match status" value="1"/>
</dbReference>
<dbReference type="PROSITE" id="PS51755">
    <property type="entry name" value="OMPR_PHOB"/>
    <property type="match status" value="1"/>
</dbReference>
<evidence type="ECO:0000313" key="6">
    <source>
        <dbReference type="EMBL" id="AAD13676.1"/>
    </source>
</evidence>
<accession>Q9ZB41</accession>
<dbReference type="SUPFAM" id="SSF46894">
    <property type="entry name" value="C-terminal effector domain of the bipartite response regulators"/>
    <property type="match status" value="1"/>
</dbReference>
<name>Q9ZB41_RHOCA</name>
<feature type="domain" description="Response regulatory" evidence="4">
    <location>
        <begin position="6"/>
        <end position="119"/>
    </location>
</feature>
<dbReference type="InterPro" id="IPR039420">
    <property type="entry name" value="WalR-like"/>
</dbReference>
<dbReference type="InterPro" id="IPR001789">
    <property type="entry name" value="Sig_transdc_resp-reg_receiver"/>
</dbReference>
<dbReference type="PROSITE" id="PS50110">
    <property type="entry name" value="RESPONSE_REGULATORY"/>
    <property type="match status" value="1"/>
</dbReference>
<dbReference type="InterPro" id="IPR011006">
    <property type="entry name" value="CheY-like_superfamily"/>
</dbReference>
<dbReference type="PANTHER" id="PTHR48111">
    <property type="entry name" value="REGULATOR OF RPOS"/>
    <property type="match status" value="1"/>
</dbReference>
<dbReference type="PANTHER" id="PTHR48111:SF58">
    <property type="entry name" value="TORCAD OPERON TRANSCRIPTIONAL REGULATORY PROTEIN TORR"/>
    <property type="match status" value="1"/>
</dbReference>
<dbReference type="GO" id="GO:0000156">
    <property type="term" value="F:phosphorelay response regulator activity"/>
    <property type="evidence" value="ECO:0007669"/>
    <property type="project" value="TreeGrafter"/>
</dbReference>
<reference evidence="6" key="2">
    <citation type="submission" date="1999-02" db="EMBL/GenBank/DDBJ databases">
        <title>Rhodobacter capsulatus dimethylsulfoxide reductase operon structure.</title>
        <authorList>
            <person name="Shaw A.L."/>
            <person name="McEwan A.G."/>
        </authorList>
    </citation>
    <scope>NUCLEOTIDE SEQUENCE</scope>
    <source>
        <strain evidence="6">37b4</strain>
    </source>
</reference>
<evidence type="ECO:0000256" key="1">
    <source>
        <dbReference type="ARBA" id="ARBA00023125"/>
    </source>
</evidence>
<sequence>MKTSYHILVVEDDPVGRQTLAAYLVKDNHRVSEAGDGEEMRRIFARGDVDVILFDINLTGRRTGSLLRELRRQSEVGVIMVTSRREDVDRIVALELGADDYVTKPYNMREILPRTRNLARRVTAARVVKADESRKSFEGWTLDIAHWTLSDPAGEAVKMTRAEFELLATFVTHPGQVLSRDQLMTHVQPAAGMKAYDTHHIDVLVRRVRRKIEPDTGQAPADVHRARVGYVFSA</sequence>
<dbReference type="EMBL" id="U49506">
    <property type="protein sequence ID" value="AAD13676.1"/>
    <property type="molecule type" value="Genomic_DNA"/>
</dbReference>
<dbReference type="Gene3D" id="3.40.50.2300">
    <property type="match status" value="1"/>
</dbReference>
<evidence type="ECO:0000259" key="5">
    <source>
        <dbReference type="PROSITE" id="PS51755"/>
    </source>
</evidence>
<evidence type="ECO:0000259" key="4">
    <source>
        <dbReference type="PROSITE" id="PS50110"/>
    </source>
</evidence>
<dbReference type="CDD" id="cd00383">
    <property type="entry name" value="trans_reg_C"/>
    <property type="match status" value="1"/>
</dbReference>
<dbReference type="Gene3D" id="6.10.250.690">
    <property type="match status" value="1"/>
</dbReference>